<organism evidence="8">
    <name type="scientific">Cellulosimicrobium sp. ES-005</name>
    <dbReference type="NCBI Taxonomy" id="3163031"/>
    <lineage>
        <taxon>Bacteria</taxon>
        <taxon>Bacillati</taxon>
        <taxon>Actinomycetota</taxon>
        <taxon>Actinomycetes</taxon>
        <taxon>Micrococcales</taxon>
        <taxon>Promicromonosporaceae</taxon>
        <taxon>Cellulosimicrobium</taxon>
    </lineage>
</organism>
<feature type="region of interest" description="Disordered" evidence="6">
    <location>
        <begin position="154"/>
        <end position="191"/>
    </location>
</feature>
<dbReference type="Pfam" id="PF01471">
    <property type="entry name" value="PG_binding_1"/>
    <property type="match status" value="1"/>
</dbReference>
<dbReference type="EMBL" id="CP159290">
    <property type="protein sequence ID" value="XCH31364.1"/>
    <property type="molecule type" value="Genomic_DNA"/>
</dbReference>
<evidence type="ECO:0000259" key="7">
    <source>
        <dbReference type="SMART" id="SM00644"/>
    </source>
</evidence>
<dbReference type="Pfam" id="PF01510">
    <property type="entry name" value="Amidase_2"/>
    <property type="match status" value="1"/>
</dbReference>
<dbReference type="RefSeq" id="WP_353708981.1">
    <property type="nucleotide sequence ID" value="NZ_CP159290.1"/>
</dbReference>
<feature type="domain" description="N-acetylmuramoyl-L-alanine amidase" evidence="7">
    <location>
        <begin position="14"/>
        <end position="139"/>
    </location>
</feature>
<sequence length="250" mass="26732">MVRYITEHDSPNFTPAAKCRARFGQPRTVESITIHWWGDPATKPSFDGVVSHLCRRAGTSSAHYVIDAGRAACIVDPDDAAWHAGSRTGNATSIGLELDPRATDDVYATAAEVIADLRRTYGDLPLVPHKHWKNTACPGVFDLARLDSLARGVATPAPAKPAPAPAKPAPAKPAPAPTSPALKRGSTGTRVERLQRTLKTRYPLYAKHLAVDGDYGPKTEAAVREFQFRAGLAVDGIAGPATHRALGLTY</sequence>
<dbReference type="EC" id="3.5.1.28" evidence="3"/>
<dbReference type="InterPro" id="IPR036365">
    <property type="entry name" value="PGBD-like_sf"/>
</dbReference>
<dbReference type="GO" id="GO:0009254">
    <property type="term" value="P:peptidoglycan turnover"/>
    <property type="evidence" value="ECO:0007669"/>
    <property type="project" value="TreeGrafter"/>
</dbReference>
<dbReference type="InterPro" id="IPR051206">
    <property type="entry name" value="NAMLAA_amidase_2"/>
</dbReference>
<evidence type="ECO:0000256" key="2">
    <source>
        <dbReference type="ARBA" id="ARBA00007553"/>
    </source>
</evidence>
<dbReference type="SUPFAM" id="SSF55846">
    <property type="entry name" value="N-acetylmuramoyl-L-alanine amidase-like"/>
    <property type="match status" value="1"/>
</dbReference>
<name>A0AAU8G3F3_9MICO</name>
<dbReference type="Gene3D" id="3.40.80.10">
    <property type="entry name" value="Peptidoglycan recognition protein-like"/>
    <property type="match status" value="1"/>
</dbReference>
<dbReference type="GO" id="GO:0071555">
    <property type="term" value="P:cell wall organization"/>
    <property type="evidence" value="ECO:0007669"/>
    <property type="project" value="UniProtKB-KW"/>
</dbReference>
<dbReference type="CDD" id="cd06583">
    <property type="entry name" value="PGRP"/>
    <property type="match status" value="1"/>
</dbReference>
<evidence type="ECO:0000256" key="6">
    <source>
        <dbReference type="SAM" id="MobiDB-lite"/>
    </source>
</evidence>
<feature type="compositionally biased region" description="Pro residues" evidence="6">
    <location>
        <begin position="158"/>
        <end position="178"/>
    </location>
</feature>
<dbReference type="GO" id="GO:0008745">
    <property type="term" value="F:N-acetylmuramoyl-L-alanine amidase activity"/>
    <property type="evidence" value="ECO:0007669"/>
    <property type="project" value="UniProtKB-EC"/>
</dbReference>
<evidence type="ECO:0000256" key="4">
    <source>
        <dbReference type="ARBA" id="ARBA00022801"/>
    </source>
</evidence>
<accession>A0AAU8G3F3</accession>
<keyword evidence="5" id="KW-0961">Cell wall biogenesis/degradation</keyword>
<protein>
    <recommendedName>
        <fullName evidence="3">N-acetylmuramoyl-L-alanine amidase</fullName>
        <ecNumber evidence="3">3.5.1.28</ecNumber>
    </recommendedName>
</protein>
<evidence type="ECO:0000313" key="8">
    <source>
        <dbReference type="EMBL" id="XCH31364.1"/>
    </source>
</evidence>
<keyword evidence="4" id="KW-0378">Hydrolase</keyword>
<dbReference type="AlphaFoldDB" id="A0AAU8G3F3"/>
<dbReference type="PANTHER" id="PTHR30417">
    <property type="entry name" value="N-ACETYLMURAMOYL-L-ALANINE AMIDASE AMID"/>
    <property type="match status" value="1"/>
</dbReference>
<reference evidence="8" key="1">
    <citation type="submission" date="2024-06" db="EMBL/GenBank/DDBJ databases">
        <title>Complete genome sequence of the cellulolytic actinobacterium, Cellulosimicrobium ES-005.</title>
        <authorList>
            <person name="Matthews C.T."/>
            <person name="Underwood K.D."/>
            <person name="Ghanchi K.M."/>
            <person name="Fields S.D."/>
            <person name="Gardner S.G."/>
        </authorList>
    </citation>
    <scope>NUCLEOTIDE SEQUENCE</scope>
    <source>
        <strain evidence="8">ES-005</strain>
    </source>
</reference>
<comment type="similarity">
    <text evidence="2">Belongs to the N-acetylmuramoyl-L-alanine amidase 2 family.</text>
</comment>
<comment type="catalytic activity">
    <reaction evidence="1">
        <text>Hydrolyzes the link between N-acetylmuramoyl residues and L-amino acid residues in certain cell-wall glycopeptides.</text>
        <dbReference type="EC" id="3.5.1.28"/>
    </reaction>
</comment>
<evidence type="ECO:0000256" key="5">
    <source>
        <dbReference type="ARBA" id="ARBA00023316"/>
    </source>
</evidence>
<dbReference type="InterPro" id="IPR036505">
    <property type="entry name" value="Amidase/PGRP_sf"/>
</dbReference>
<dbReference type="GO" id="GO:0009253">
    <property type="term" value="P:peptidoglycan catabolic process"/>
    <property type="evidence" value="ECO:0007669"/>
    <property type="project" value="InterPro"/>
</dbReference>
<proteinExistence type="inferred from homology"/>
<dbReference type="InterPro" id="IPR036366">
    <property type="entry name" value="PGBDSf"/>
</dbReference>
<dbReference type="InterPro" id="IPR002477">
    <property type="entry name" value="Peptidoglycan-bd-like"/>
</dbReference>
<gene>
    <name evidence="8" type="ORF">ABRQ22_06670</name>
</gene>
<dbReference type="PANTHER" id="PTHR30417:SF1">
    <property type="entry name" value="N-ACETYLMURAMOYL-L-ALANINE AMIDASE AMID"/>
    <property type="match status" value="1"/>
</dbReference>
<dbReference type="InterPro" id="IPR002502">
    <property type="entry name" value="Amidase_domain"/>
</dbReference>
<dbReference type="Gene3D" id="1.10.101.10">
    <property type="entry name" value="PGBD-like superfamily/PGBD"/>
    <property type="match status" value="1"/>
</dbReference>
<dbReference type="SUPFAM" id="SSF47090">
    <property type="entry name" value="PGBD-like"/>
    <property type="match status" value="1"/>
</dbReference>
<dbReference type="SMART" id="SM00644">
    <property type="entry name" value="Ami_2"/>
    <property type="match status" value="1"/>
</dbReference>
<evidence type="ECO:0000256" key="1">
    <source>
        <dbReference type="ARBA" id="ARBA00001561"/>
    </source>
</evidence>
<evidence type="ECO:0000256" key="3">
    <source>
        <dbReference type="ARBA" id="ARBA00011901"/>
    </source>
</evidence>